<evidence type="ECO:0000256" key="3">
    <source>
        <dbReference type="SAM" id="MobiDB-lite"/>
    </source>
</evidence>
<evidence type="ECO:0000256" key="2">
    <source>
        <dbReference type="PROSITE-ProRule" id="PRU00117"/>
    </source>
</evidence>
<feature type="region of interest" description="Disordered" evidence="3">
    <location>
        <begin position="191"/>
        <end position="409"/>
    </location>
</feature>
<sequence>MKRGADGDMGSPLKRSKRAGDEEVRLLIPSKVAGSIIGKGGHNITKLRSQYKASITVPDCPGPERLLTLSSDMDSLCNIVNDVIPNLEENGATAGNGNDIDMRMMVHQSQAGCIIGKGGSKIKEIREKIGTRIKIFSNPAPQSSDRVIQIIGEPAKCIDTLREVLTLIKQSPIKGVVNPYDPHNFDEFYANEYGGWGGQQQGGGRDREGPNFGGRTGGRGGPPRGGGGAGGGRSFSDGSRGGPGPRDGPRGGPGGAGGPGGPGLGGPRGGGIREPPFGGGSKPVNRFGGDSGPPNRGGASGGGFNNRNSFDRSGPNRDSGFTNRNSFGDNRSPFGGSQGGGSGNGAGFGGGRANNGVGGGGGFERNGWGGGGGGNNSFNNPPPSFSSPPPNASGPIGLGNASGPGGLTQTQVTIPTDLAGAIIGKGGGRIRKIRNESGAGITIDEPLPGSTDRIITISGTPNQIQMAQYLLQQSVHQNTDNRNF</sequence>
<evidence type="ECO:0000256" key="1">
    <source>
        <dbReference type="ARBA" id="ARBA00022737"/>
    </source>
</evidence>
<reference evidence="6" key="1">
    <citation type="journal article" date="2013" name="Genome Biol.">
        <title>Draft genome of the mountain pine beetle, Dendroctonus ponderosae Hopkins, a major forest pest.</title>
        <authorList>
            <person name="Keeling C.I."/>
            <person name="Yuen M.M."/>
            <person name="Liao N.Y."/>
            <person name="Docking T.R."/>
            <person name="Chan S.K."/>
            <person name="Taylor G.A."/>
            <person name="Palmquist D.L."/>
            <person name="Jackman S.D."/>
            <person name="Nguyen A."/>
            <person name="Li M."/>
            <person name="Henderson H."/>
            <person name="Janes J.K."/>
            <person name="Zhao Y."/>
            <person name="Pandoh P."/>
            <person name="Moore R."/>
            <person name="Sperling F.A."/>
            <person name="Huber D.P."/>
            <person name="Birol I."/>
            <person name="Jones S.J."/>
            <person name="Bohlmann J."/>
        </authorList>
    </citation>
    <scope>NUCLEOTIDE SEQUENCE</scope>
</reference>
<dbReference type="GeneID" id="109540465"/>
<dbReference type="CDD" id="cd22433">
    <property type="entry name" value="KH-I_HNRNPK_rpt2"/>
    <property type="match status" value="1"/>
</dbReference>
<feature type="compositionally biased region" description="Gly residues" evidence="3">
    <location>
        <begin position="211"/>
        <end position="281"/>
    </location>
</feature>
<organism evidence="5 6">
    <name type="scientific">Dendroctonus ponderosae</name>
    <name type="common">Mountain pine beetle</name>
    <dbReference type="NCBI Taxonomy" id="77166"/>
    <lineage>
        <taxon>Eukaryota</taxon>
        <taxon>Metazoa</taxon>
        <taxon>Ecdysozoa</taxon>
        <taxon>Arthropoda</taxon>
        <taxon>Hexapoda</taxon>
        <taxon>Insecta</taxon>
        <taxon>Pterygota</taxon>
        <taxon>Neoptera</taxon>
        <taxon>Endopterygota</taxon>
        <taxon>Coleoptera</taxon>
        <taxon>Polyphaga</taxon>
        <taxon>Cucujiformia</taxon>
        <taxon>Curculionidae</taxon>
        <taxon>Scolytinae</taxon>
        <taxon>Dendroctonus</taxon>
    </lineage>
</organism>
<dbReference type="EnsemblMetazoa" id="XM_019908865.1">
    <property type="protein sequence ID" value="XP_019764424.1"/>
    <property type="gene ID" value="LOC109540465"/>
</dbReference>
<keyword evidence="6" id="KW-1185">Reference proteome</keyword>
<dbReference type="GO" id="GO:0003723">
    <property type="term" value="F:RNA binding"/>
    <property type="evidence" value="ECO:0007669"/>
    <property type="project" value="UniProtKB-UniRule"/>
</dbReference>
<evidence type="ECO:0000313" key="5">
    <source>
        <dbReference type="EnsemblMetazoa" id="XP_019764422.1"/>
    </source>
</evidence>
<dbReference type="CDD" id="cd22432">
    <property type="entry name" value="KH-I_HNRNPK_rpt1"/>
    <property type="match status" value="1"/>
</dbReference>
<protein>
    <recommendedName>
        <fullName evidence="4">K Homology domain-containing protein</fullName>
    </recommendedName>
</protein>
<dbReference type="EnsemblMetazoa" id="XM_019908867.1">
    <property type="protein sequence ID" value="XP_019764426.1"/>
    <property type="gene ID" value="LOC109540465"/>
</dbReference>
<dbReference type="Proteomes" id="UP000019118">
    <property type="component" value="Unassembled WGS sequence"/>
</dbReference>
<accession>A0AAR5PU28</accession>
<feature type="compositionally biased region" description="Polar residues" evidence="3">
    <location>
        <begin position="319"/>
        <end position="329"/>
    </location>
</feature>
<dbReference type="SUPFAM" id="SSF54791">
    <property type="entry name" value="Eukaryotic type KH-domain (KH-domain type I)"/>
    <property type="match status" value="3"/>
</dbReference>
<name>A0AAR5PU28_DENPD</name>
<reference evidence="5" key="2">
    <citation type="submission" date="2024-08" db="UniProtKB">
        <authorList>
            <consortium name="EnsemblMetazoa"/>
        </authorList>
    </citation>
    <scope>IDENTIFICATION</scope>
</reference>
<keyword evidence="1" id="KW-0677">Repeat</keyword>
<dbReference type="FunFam" id="3.30.1370.10:FF:000025">
    <property type="entry name" value="Heterogeneous nuclear ribonucleoprotein K, like"/>
    <property type="match status" value="1"/>
</dbReference>
<dbReference type="Pfam" id="PF00013">
    <property type="entry name" value="KH_1"/>
    <property type="match status" value="3"/>
</dbReference>
<feature type="compositionally biased region" description="Pro residues" evidence="3">
    <location>
        <begin position="380"/>
        <end position="392"/>
    </location>
</feature>
<feature type="compositionally biased region" description="Gly residues" evidence="3">
    <location>
        <begin position="336"/>
        <end position="375"/>
    </location>
</feature>
<dbReference type="InterPro" id="IPR004088">
    <property type="entry name" value="KH_dom_type_1"/>
</dbReference>
<dbReference type="EnsemblMetazoa" id="XM_019908863.1">
    <property type="protein sequence ID" value="XP_019764422.1"/>
    <property type="gene ID" value="LOC109540465"/>
</dbReference>
<dbReference type="InterPro" id="IPR004087">
    <property type="entry name" value="KH_dom"/>
</dbReference>
<dbReference type="Gene3D" id="3.30.1370.10">
    <property type="entry name" value="K Homology domain, type 1"/>
    <property type="match status" value="3"/>
</dbReference>
<dbReference type="RefSeq" id="XP_019764423.1">
    <property type="nucleotide sequence ID" value="XM_019908864.2"/>
</dbReference>
<dbReference type="PROSITE" id="PS50084">
    <property type="entry name" value="KH_TYPE_1"/>
    <property type="match status" value="3"/>
</dbReference>
<dbReference type="GO" id="GO:0010468">
    <property type="term" value="P:regulation of gene expression"/>
    <property type="evidence" value="ECO:0007669"/>
    <property type="project" value="UniProtKB-ARBA"/>
</dbReference>
<dbReference type="CDD" id="cd22434">
    <property type="entry name" value="KH-I_HNRNPK_rpt3"/>
    <property type="match status" value="1"/>
</dbReference>
<evidence type="ECO:0000313" key="6">
    <source>
        <dbReference type="Proteomes" id="UP000019118"/>
    </source>
</evidence>
<dbReference type="SMART" id="SM00322">
    <property type="entry name" value="KH"/>
    <property type="match status" value="3"/>
</dbReference>
<feature type="compositionally biased region" description="Gly residues" evidence="3">
    <location>
        <begin position="194"/>
        <end position="203"/>
    </location>
</feature>
<feature type="domain" description="K Homology" evidence="4">
    <location>
        <begin position="98"/>
        <end position="169"/>
    </location>
</feature>
<dbReference type="CTD" id="43862"/>
<feature type="domain" description="K Homology" evidence="4">
    <location>
        <begin position="20"/>
        <end position="88"/>
    </location>
</feature>
<dbReference type="PANTHER" id="PTHR10288">
    <property type="entry name" value="KH DOMAIN CONTAINING RNA BINDING PROTEIN"/>
    <property type="match status" value="1"/>
</dbReference>
<feature type="region of interest" description="Disordered" evidence="3">
    <location>
        <begin position="1"/>
        <end position="21"/>
    </location>
</feature>
<dbReference type="RefSeq" id="XP_019764422.1">
    <property type="nucleotide sequence ID" value="XM_019908863.2"/>
</dbReference>
<evidence type="ECO:0000259" key="4">
    <source>
        <dbReference type="SMART" id="SM00322"/>
    </source>
</evidence>
<dbReference type="RefSeq" id="XP_019764424.1">
    <property type="nucleotide sequence ID" value="XM_019908865.2"/>
</dbReference>
<dbReference type="InterPro" id="IPR036612">
    <property type="entry name" value="KH_dom_type_1_sf"/>
</dbReference>
<keyword evidence="2" id="KW-0694">RNA-binding</keyword>
<dbReference type="EnsemblMetazoa" id="XM_019908864.1">
    <property type="protein sequence ID" value="XP_019764423.1"/>
    <property type="gene ID" value="LOC109540465"/>
</dbReference>
<dbReference type="KEGG" id="dpa:109540465"/>
<feature type="compositionally biased region" description="Gly residues" evidence="3">
    <location>
        <begin position="396"/>
        <end position="406"/>
    </location>
</feature>
<dbReference type="AlphaFoldDB" id="A0AAR5PU28"/>
<feature type="domain" description="K Homology" evidence="4">
    <location>
        <begin position="406"/>
        <end position="476"/>
    </location>
</feature>
<proteinExistence type="predicted"/>